<keyword evidence="3" id="KW-1185">Reference proteome</keyword>
<gene>
    <name evidence="2" type="ORF">TCE0_018f06130</name>
</gene>
<dbReference type="AlphaFoldDB" id="A0A510NXD2"/>
<organism evidence="2 3">
    <name type="scientific">Talaromyces pinophilus</name>
    <name type="common">Penicillium pinophilum</name>
    <dbReference type="NCBI Taxonomy" id="128442"/>
    <lineage>
        <taxon>Eukaryota</taxon>
        <taxon>Fungi</taxon>
        <taxon>Dikarya</taxon>
        <taxon>Ascomycota</taxon>
        <taxon>Pezizomycotina</taxon>
        <taxon>Eurotiomycetes</taxon>
        <taxon>Eurotiomycetidae</taxon>
        <taxon>Eurotiales</taxon>
        <taxon>Trichocomaceae</taxon>
        <taxon>Talaromyces</taxon>
        <taxon>Talaromyces sect. Talaromyces</taxon>
    </lineage>
</organism>
<dbReference type="Proteomes" id="UP000053095">
    <property type="component" value="Unassembled WGS sequence"/>
</dbReference>
<evidence type="ECO:0000256" key="1">
    <source>
        <dbReference type="SAM" id="MobiDB-lite"/>
    </source>
</evidence>
<evidence type="ECO:0000313" key="2">
    <source>
        <dbReference type="EMBL" id="GAM36773.1"/>
    </source>
</evidence>
<dbReference type="EMBL" id="DF933814">
    <property type="protein sequence ID" value="GAM36773.1"/>
    <property type="molecule type" value="Genomic_DNA"/>
</dbReference>
<feature type="compositionally biased region" description="Low complexity" evidence="1">
    <location>
        <begin position="46"/>
        <end position="58"/>
    </location>
</feature>
<evidence type="ECO:0000313" key="3">
    <source>
        <dbReference type="Proteomes" id="UP000053095"/>
    </source>
</evidence>
<feature type="region of interest" description="Disordered" evidence="1">
    <location>
        <begin position="14"/>
        <end position="73"/>
    </location>
</feature>
<sequence length="224" mass="25598">MASVVLVPCLSNHKLKKDQPKPNTCKVRFSMPPEKTKKRRHHATSRHNTSSSTTSSSTIFAGPHNSHPEPAPTPTKLLVAQLASPTLNTRSEFDLAYKISKSTTSIAVKQLATTLCRGDIAETTSRLTQNQSDLDALIEVVQEQVEKVKKMERDWRPELPSTTKEFATDLITGKNKAMREAIKHFDELKWEYERIIKCLDWIEELKVEREHLLEDRKYMCGHFD</sequence>
<name>A0A510NXD2_TALPI</name>
<protein>
    <submittedName>
        <fullName evidence="2">Uncharacterized protein</fullName>
    </submittedName>
</protein>
<accession>A0A510NXD2</accession>
<feature type="compositionally biased region" description="Basic residues" evidence="1">
    <location>
        <begin position="36"/>
        <end position="45"/>
    </location>
</feature>
<reference evidence="3" key="1">
    <citation type="journal article" date="2015" name="Genome Announc.">
        <title>Draft genome sequence of Talaromyces cellulolyticus strain Y-94, a source of lignocellulosic biomass-degrading enzymes.</title>
        <authorList>
            <person name="Fujii T."/>
            <person name="Koike H."/>
            <person name="Sawayama S."/>
            <person name="Yano S."/>
            <person name="Inoue H."/>
        </authorList>
    </citation>
    <scope>NUCLEOTIDE SEQUENCE [LARGE SCALE GENOMIC DNA]</scope>
    <source>
        <strain evidence="3">Y-94</strain>
    </source>
</reference>
<proteinExistence type="predicted"/>